<dbReference type="Proteomes" id="UP001597262">
    <property type="component" value="Unassembled WGS sequence"/>
</dbReference>
<proteinExistence type="predicted"/>
<sequence length="160" mass="18126">MNAYPVAIEEFHNTIMMLRGITGIESGVENLEPVDSVLLRQAPFAHLPHAALYRTGGGLENEVLIQFEVMVDYSLESMLSIEFLAWFVRDFARGGTKIQLRPFALPPDTPFGRQLGTSLKYHLELFMDGVEDSLEPVYDVIRRLDLSLNKAIDLYEIPLK</sequence>
<gene>
    <name evidence="1" type="ORF">ACFQ3W_00195</name>
</gene>
<dbReference type="RefSeq" id="WP_379315415.1">
    <property type="nucleotide sequence ID" value="NZ_JBHTLM010000001.1"/>
</dbReference>
<comment type="caution">
    <text evidence="1">The sequence shown here is derived from an EMBL/GenBank/DDBJ whole genome shotgun (WGS) entry which is preliminary data.</text>
</comment>
<evidence type="ECO:0000313" key="2">
    <source>
        <dbReference type="Proteomes" id="UP001597262"/>
    </source>
</evidence>
<evidence type="ECO:0000313" key="1">
    <source>
        <dbReference type="EMBL" id="MFD1174729.1"/>
    </source>
</evidence>
<organism evidence="1 2">
    <name type="scientific">Paenibacillus puldeungensis</name>
    <dbReference type="NCBI Taxonomy" id="696536"/>
    <lineage>
        <taxon>Bacteria</taxon>
        <taxon>Bacillati</taxon>
        <taxon>Bacillota</taxon>
        <taxon>Bacilli</taxon>
        <taxon>Bacillales</taxon>
        <taxon>Paenibacillaceae</taxon>
        <taxon>Paenibacillus</taxon>
    </lineage>
</organism>
<keyword evidence="2" id="KW-1185">Reference proteome</keyword>
<dbReference type="EMBL" id="JBHTLM010000001">
    <property type="protein sequence ID" value="MFD1174729.1"/>
    <property type="molecule type" value="Genomic_DNA"/>
</dbReference>
<protein>
    <submittedName>
        <fullName evidence="1">Uncharacterized protein</fullName>
    </submittedName>
</protein>
<reference evidence="2" key="1">
    <citation type="journal article" date="2019" name="Int. J. Syst. Evol. Microbiol.">
        <title>The Global Catalogue of Microorganisms (GCM) 10K type strain sequencing project: providing services to taxonomists for standard genome sequencing and annotation.</title>
        <authorList>
            <consortium name="The Broad Institute Genomics Platform"/>
            <consortium name="The Broad Institute Genome Sequencing Center for Infectious Disease"/>
            <person name="Wu L."/>
            <person name="Ma J."/>
        </authorList>
    </citation>
    <scope>NUCLEOTIDE SEQUENCE [LARGE SCALE GENOMIC DNA]</scope>
    <source>
        <strain evidence="2">CCUG 59189</strain>
    </source>
</reference>
<name>A0ABW3RQR0_9BACL</name>
<accession>A0ABW3RQR0</accession>